<proteinExistence type="predicted"/>
<keyword evidence="2" id="KW-1185">Reference proteome</keyword>
<organism evidence="1 2">
    <name type="scientific">Tetranychus urticae</name>
    <name type="common">Two-spotted spider mite</name>
    <dbReference type="NCBI Taxonomy" id="32264"/>
    <lineage>
        <taxon>Eukaryota</taxon>
        <taxon>Metazoa</taxon>
        <taxon>Ecdysozoa</taxon>
        <taxon>Arthropoda</taxon>
        <taxon>Chelicerata</taxon>
        <taxon>Arachnida</taxon>
        <taxon>Acari</taxon>
        <taxon>Acariformes</taxon>
        <taxon>Trombidiformes</taxon>
        <taxon>Prostigmata</taxon>
        <taxon>Eleutherengona</taxon>
        <taxon>Raphignathae</taxon>
        <taxon>Tetranychoidea</taxon>
        <taxon>Tetranychidae</taxon>
        <taxon>Tetranychus</taxon>
    </lineage>
</organism>
<name>T1KRW5_TETUR</name>
<dbReference type="Proteomes" id="UP000015104">
    <property type="component" value="Unassembled WGS sequence"/>
</dbReference>
<sequence length="222" mass="25693">MESMFEPIIPSQLLSAMVKRRIAEVNAFYENKTLSNTTRAFALYTNQSLTMFLDLLSTDSCTDSSNDATEFYKQTVYRINEVYEYLDIDSYDRYTVDTIYALDIYNISAGVFKATINAYISDMELVRDYAKQSINRVNMGIVKKLKTLSDEMDNLFHDDSWRRDTNKTIGYKAIDQGISRLRLLLKLFSNAWAKGCSFHLKRFERLFQNISMNSPNDPTVAT</sequence>
<protein>
    <submittedName>
        <fullName evidence="1">Uncharacterized protein</fullName>
    </submittedName>
</protein>
<evidence type="ECO:0000313" key="2">
    <source>
        <dbReference type="Proteomes" id="UP000015104"/>
    </source>
</evidence>
<dbReference type="EMBL" id="CAEY01000419">
    <property type="status" value="NOT_ANNOTATED_CDS"/>
    <property type="molecule type" value="Genomic_DNA"/>
</dbReference>
<reference evidence="1" key="2">
    <citation type="submission" date="2015-06" db="UniProtKB">
        <authorList>
            <consortium name="EnsemblMetazoa"/>
        </authorList>
    </citation>
    <scope>IDENTIFICATION</scope>
</reference>
<evidence type="ECO:0000313" key="1">
    <source>
        <dbReference type="EnsemblMetazoa" id="tetur19g00950.1"/>
    </source>
</evidence>
<dbReference type="HOGENOM" id="CLU_1246783_0_0_1"/>
<accession>T1KRW5</accession>
<dbReference type="AlphaFoldDB" id="T1KRW5"/>
<reference evidence="2" key="1">
    <citation type="submission" date="2011-08" db="EMBL/GenBank/DDBJ databases">
        <authorList>
            <person name="Rombauts S."/>
        </authorList>
    </citation>
    <scope>NUCLEOTIDE SEQUENCE</scope>
    <source>
        <strain evidence="2">London</strain>
    </source>
</reference>
<dbReference type="EnsemblMetazoa" id="tetur19g00950.1">
    <property type="protein sequence ID" value="tetur19g00950.1"/>
    <property type="gene ID" value="tetur19g00950"/>
</dbReference>